<evidence type="ECO:0000259" key="4">
    <source>
        <dbReference type="PROSITE" id="PS50887"/>
    </source>
</evidence>
<dbReference type="InterPro" id="IPR000160">
    <property type="entry name" value="GGDEF_dom"/>
</dbReference>
<dbReference type="PROSITE" id="PS50112">
    <property type="entry name" value="PAS"/>
    <property type="match status" value="3"/>
</dbReference>
<name>A0A6N7YY53_9PSEU</name>
<dbReference type="Pfam" id="PF08448">
    <property type="entry name" value="PAS_4"/>
    <property type="match status" value="2"/>
</dbReference>
<dbReference type="InterPro" id="IPR035919">
    <property type="entry name" value="EAL_sf"/>
</dbReference>
<dbReference type="SMART" id="SM00052">
    <property type="entry name" value="EAL"/>
    <property type="match status" value="1"/>
</dbReference>
<dbReference type="PANTHER" id="PTHR44757:SF2">
    <property type="entry name" value="BIOFILM ARCHITECTURE MAINTENANCE PROTEIN MBAA"/>
    <property type="match status" value="1"/>
</dbReference>
<dbReference type="AlphaFoldDB" id="A0A6N7YY53"/>
<dbReference type="Gene3D" id="3.20.20.450">
    <property type="entry name" value="EAL domain"/>
    <property type="match status" value="1"/>
</dbReference>
<dbReference type="RefSeq" id="WP_154760127.1">
    <property type="nucleotide sequence ID" value="NZ_WMBA01000058.1"/>
</dbReference>
<dbReference type="SUPFAM" id="SSF55785">
    <property type="entry name" value="PYP-like sensor domain (PAS domain)"/>
    <property type="match status" value="3"/>
</dbReference>
<dbReference type="SMART" id="SM00091">
    <property type="entry name" value="PAS"/>
    <property type="match status" value="3"/>
</dbReference>
<dbReference type="InterPro" id="IPR001610">
    <property type="entry name" value="PAC"/>
</dbReference>
<dbReference type="InterPro" id="IPR013767">
    <property type="entry name" value="PAS_fold"/>
</dbReference>
<protein>
    <submittedName>
        <fullName evidence="5">EAL domain-containing protein</fullName>
    </submittedName>
</protein>
<feature type="domain" description="PAC" evidence="2">
    <location>
        <begin position="84"/>
        <end position="138"/>
    </location>
</feature>
<keyword evidence="6" id="KW-1185">Reference proteome</keyword>
<dbReference type="SUPFAM" id="SSF55073">
    <property type="entry name" value="Nucleotide cyclase"/>
    <property type="match status" value="1"/>
</dbReference>
<dbReference type="InterPro" id="IPR013656">
    <property type="entry name" value="PAS_4"/>
</dbReference>
<dbReference type="Proteomes" id="UP000440096">
    <property type="component" value="Unassembled WGS sequence"/>
</dbReference>
<feature type="domain" description="PAC" evidence="2">
    <location>
        <begin position="443"/>
        <end position="495"/>
    </location>
</feature>
<sequence length="920" mass="100259">MGIEANDIDNLTAGTDLGSDLLTNLALSESGSAGWRLDLATNSVVWMPGIGELLELDGVARDAVDRRLHQAVKPLIEEARTNPAQDELELVRKFEKPNGGVRWTHFRALRFGSGDAAGLVGVATDVTGYAESQQALTDLSDRYRLLVDLSPDGIVVHQSGQIVYVNPASMRFVGARSEAELIGHSILDFVRPESIPALQARIRSLRRPGATSEPAEATLRRVDGGSLTIESVSVRTTWHGEAAFQVIMRDVTAQRAAEAAVRYQAALVTHVSDAIVATDESWVVTSFNPAAEAIFGVSADDARGRTVEEFVGVRLDAEAVVRAGGATLTTHRLCDGELRHLRVSAAHMDGGYVLVCADETARRRAEQYFTAVVASLEEAVVVLNKQGIVESANPATSRMFGLPAERIIGARADSFTAYDETGQRIPVTEYPTTITRATGEPQNSQVIRMKRADGRDVWLSVSSRPLEPDGDAPYAVVASFSDTTESREFSKRLLYEATHDALTGLANRGLLVRRLNDALREPYRKETITVLFVDLDKFKVINDSLGHSAGDDVLRIVGKRLHGIIRHGGLVGRFGGDEFAVVDFHIGDPKETETLAKRIQESLAAPISVTGRELRIGASIGIVIATPEDNRRAEDLIRDADVAMYEAKTHGPGRFEFFDVKLRERLQRRLGLEQDLRRAVLNEELWVAYQPVVELGTGRTVAVEALLRWDQPVLGAISPDEFIPLAEESDLINRIGIQTLRVTTQDIAEWRHEHEVPLQLAVNLSARQLDDPDLLVTVEQALRRADLPAKALCLEITETTLMRDPVAATAKLKALRTLGVSLAIDDFGTGYASLAQLLRLPLDILKVDQSFVTALVDSHEAEGVVGGIIAMAHGIGLIVIAEGVETAQQAGILRRLGCDQAQGYFYGRPESSTTWMPPEA</sequence>
<feature type="domain" description="PAS" evidence="1">
    <location>
        <begin position="365"/>
        <end position="409"/>
    </location>
</feature>
<dbReference type="Pfam" id="PF00989">
    <property type="entry name" value="PAS"/>
    <property type="match status" value="1"/>
</dbReference>
<evidence type="ECO:0000313" key="5">
    <source>
        <dbReference type="EMBL" id="MTD58025.1"/>
    </source>
</evidence>
<dbReference type="Pfam" id="PF00990">
    <property type="entry name" value="GGDEF"/>
    <property type="match status" value="1"/>
</dbReference>
<dbReference type="CDD" id="cd01948">
    <property type="entry name" value="EAL"/>
    <property type="match status" value="1"/>
</dbReference>
<dbReference type="NCBIfam" id="TIGR00254">
    <property type="entry name" value="GGDEF"/>
    <property type="match status" value="1"/>
</dbReference>
<dbReference type="Gene3D" id="3.30.70.270">
    <property type="match status" value="1"/>
</dbReference>
<dbReference type="PROSITE" id="PS50887">
    <property type="entry name" value="GGDEF"/>
    <property type="match status" value="1"/>
</dbReference>
<gene>
    <name evidence="5" type="ORF">GKO32_29200</name>
</gene>
<dbReference type="InterPro" id="IPR000700">
    <property type="entry name" value="PAS-assoc_C"/>
</dbReference>
<dbReference type="Gene3D" id="3.30.450.20">
    <property type="entry name" value="PAS domain"/>
    <property type="match status" value="3"/>
</dbReference>
<evidence type="ECO:0000259" key="3">
    <source>
        <dbReference type="PROSITE" id="PS50883"/>
    </source>
</evidence>
<dbReference type="GO" id="GO:0006355">
    <property type="term" value="P:regulation of DNA-templated transcription"/>
    <property type="evidence" value="ECO:0007669"/>
    <property type="project" value="InterPro"/>
</dbReference>
<dbReference type="Pfam" id="PF00563">
    <property type="entry name" value="EAL"/>
    <property type="match status" value="1"/>
</dbReference>
<dbReference type="InterPro" id="IPR001633">
    <property type="entry name" value="EAL_dom"/>
</dbReference>
<dbReference type="CDD" id="cd01949">
    <property type="entry name" value="GGDEF"/>
    <property type="match status" value="1"/>
</dbReference>
<dbReference type="PANTHER" id="PTHR44757">
    <property type="entry name" value="DIGUANYLATE CYCLASE DGCP"/>
    <property type="match status" value="1"/>
</dbReference>
<dbReference type="PROSITE" id="PS50113">
    <property type="entry name" value="PAC"/>
    <property type="match status" value="2"/>
</dbReference>
<dbReference type="CDD" id="cd00130">
    <property type="entry name" value="PAS"/>
    <property type="match status" value="3"/>
</dbReference>
<dbReference type="InterPro" id="IPR000014">
    <property type="entry name" value="PAS"/>
</dbReference>
<reference evidence="5 6" key="1">
    <citation type="submission" date="2019-11" db="EMBL/GenBank/DDBJ databases">
        <title>Draft genome of Amycolatopsis RM579.</title>
        <authorList>
            <person name="Duangmal K."/>
            <person name="Mingma R."/>
        </authorList>
    </citation>
    <scope>NUCLEOTIDE SEQUENCE [LARGE SCALE GENOMIC DNA]</scope>
    <source>
        <strain evidence="5 6">RM579</strain>
    </source>
</reference>
<dbReference type="OrthoDB" id="23692at2"/>
<feature type="domain" description="GGDEF" evidence="4">
    <location>
        <begin position="526"/>
        <end position="660"/>
    </location>
</feature>
<evidence type="ECO:0000259" key="1">
    <source>
        <dbReference type="PROSITE" id="PS50112"/>
    </source>
</evidence>
<dbReference type="EMBL" id="WMBA01000058">
    <property type="protein sequence ID" value="MTD58025.1"/>
    <property type="molecule type" value="Genomic_DNA"/>
</dbReference>
<dbReference type="InterPro" id="IPR029787">
    <property type="entry name" value="Nucleotide_cyclase"/>
</dbReference>
<feature type="domain" description="PAS" evidence="1">
    <location>
        <begin position="260"/>
        <end position="311"/>
    </location>
</feature>
<comment type="caution">
    <text evidence="5">The sequence shown here is derived from an EMBL/GenBank/DDBJ whole genome shotgun (WGS) entry which is preliminary data.</text>
</comment>
<dbReference type="InterPro" id="IPR052155">
    <property type="entry name" value="Biofilm_reg_signaling"/>
</dbReference>
<dbReference type="NCBIfam" id="TIGR00229">
    <property type="entry name" value="sensory_box"/>
    <property type="match status" value="3"/>
</dbReference>
<dbReference type="SMART" id="SM00267">
    <property type="entry name" value="GGDEF"/>
    <property type="match status" value="1"/>
</dbReference>
<evidence type="ECO:0000313" key="6">
    <source>
        <dbReference type="Proteomes" id="UP000440096"/>
    </source>
</evidence>
<dbReference type="InterPro" id="IPR043128">
    <property type="entry name" value="Rev_trsase/Diguanyl_cyclase"/>
</dbReference>
<accession>A0A6N7YY53</accession>
<feature type="domain" description="EAL" evidence="3">
    <location>
        <begin position="669"/>
        <end position="920"/>
    </location>
</feature>
<evidence type="ECO:0000259" key="2">
    <source>
        <dbReference type="PROSITE" id="PS50113"/>
    </source>
</evidence>
<dbReference type="PROSITE" id="PS50883">
    <property type="entry name" value="EAL"/>
    <property type="match status" value="1"/>
</dbReference>
<proteinExistence type="predicted"/>
<feature type="domain" description="PAS" evidence="1">
    <location>
        <begin position="139"/>
        <end position="209"/>
    </location>
</feature>
<dbReference type="InterPro" id="IPR035965">
    <property type="entry name" value="PAS-like_dom_sf"/>
</dbReference>
<dbReference type="SMART" id="SM00086">
    <property type="entry name" value="PAC"/>
    <property type="match status" value="3"/>
</dbReference>
<dbReference type="SUPFAM" id="SSF141868">
    <property type="entry name" value="EAL domain-like"/>
    <property type="match status" value="1"/>
</dbReference>
<organism evidence="5 6">
    <name type="scientific">Amycolatopsis pithecellobii</name>
    <dbReference type="NCBI Taxonomy" id="664692"/>
    <lineage>
        <taxon>Bacteria</taxon>
        <taxon>Bacillati</taxon>
        <taxon>Actinomycetota</taxon>
        <taxon>Actinomycetes</taxon>
        <taxon>Pseudonocardiales</taxon>
        <taxon>Pseudonocardiaceae</taxon>
        <taxon>Amycolatopsis</taxon>
    </lineage>
</organism>